<protein>
    <submittedName>
        <fullName evidence="5">Gfo/Idh/MocA family oxidoreductase</fullName>
    </submittedName>
</protein>
<dbReference type="OrthoDB" id="9801953at2"/>
<dbReference type="Pfam" id="PF22725">
    <property type="entry name" value="GFO_IDH_MocA_C3"/>
    <property type="match status" value="1"/>
</dbReference>
<dbReference type="Gene3D" id="3.30.360.10">
    <property type="entry name" value="Dihydrodipicolinate Reductase, domain 2"/>
    <property type="match status" value="1"/>
</dbReference>
<gene>
    <name evidence="5" type="ORF">FZO89_17210</name>
</gene>
<feature type="domain" description="GFO/IDH/MocA-like oxidoreductase" evidence="4">
    <location>
        <begin position="191"/>
        <end position="315"/>
    </location>
</feature>
<feature type="domain" description="Gfo/Idh/MocA-like oxidoreductase N-terminal" evidence="3">
    <location>
        <begin position="63"/>
        <end position="183"/>
    </location>
</feature>
<evidence type="ECO:0000256" key="2">
    <source>
        <dbReference type="SAM" id="MobiDB-lite"/>
    </source>
</evidence>
<dbReference type="Proteomes" id="UP000324973">
    <property type="component" value="Unassembled WGS sequence"/>
</dbReference>
<dbReference type="SUPFAM" id="SSF51735">
    <property type="entry name" value="NAD(P)-binding Rossmann-fold domains"/>
    <property type="match status" value="1"/>
</dbReference>
<dbReference type="InterPro" id="IPR036291">
    <property type="entry name" value="NAD(P)-bd_dom_sf"/>
</dbReference>
<sequence length="399" mass="43164">MVAVSPAGVLLQLLGEPALPRDDRGRPGRHTRGCDRAGLGRSRHHPHRAVADVRACAEEAVSLRWGIVGCGDVTEVKSGPALQQATGSALVAVMRRDAAKAEDYARRHGVPRWYDDADALIADPQVDAVYVATPPSTHARYAIQAMRAGKPAYVEKPMALDATECEAMLEASRATGMPLFVAYYRRALPRFLKVRELLQAGAIGTPRHVRIALHRTLDTRYADGASLPWRVRPEIAGGGLFVDLGSHTLDLLDFLFGPMVEVGGQARSVSGAYPAEDTVAMSFEFANGVRGEGDWCFCSDARRDVVEITGERGRLAFATFDEVPIVLEADGREQRFEIPNPRHIQLPLVETLVAQLRGEGRCPSTGESAARTTRVIDAVLRDFRNAASAGARGAGDALR</sequence>
<organism evidence="5 6">
    <name type="scientific">Luteimonas viscosa</name>
    <dbReference type="NCBI Taxonomy" id="1132694"/>
    <lineage>
        <taxon>Bacteria</taxon>
        <taxon>Pseudomonadati</taxon>
        <taxon>Pseudomonadota</taxon>
        <taxon>Gammaproteobacteria</taxon>
        <taxon>Lysobacterales</taxon>
        <taxon>Lysobacteraceae</taxon>
        <taxon>Luteimonas</taxon>
    </lineage>
</organism>
<dbReference type="PANTHER" id="PTHR43818:SF11">
    <property type="entry name" value="BCDNA.GH03377"/>
    <property type="match status" value="1"/>
</dbReference>
<evidence type="ECO:0000313" key="6">
    <source>
        <dbReference type="Proteomes" id="UP000324973"/>
    </source>
</evidence>
<dbReference type="GO" id="GO:0016491">
    <property type="term" value="F:oxidoreductase activity"/>
    <property type="evidence" value="ECO:0007669"/>
    <property type="project" value="UniProtKB-KW"/>
</dbReference>
<dbReference type="InterPro" id="IPR055170">
    <property type="entry name" value="GFO_IDH_MocA-like_dom"/>
</dbReference>
<dbReference type="AlphaFoldDB" id="A0A5D4XEE1"/>
<evidence type="ECO:0000259" key="4">
    <source>
        <dbReference type="Pfam" id="PF22725"/>
    </source>
</evidence>
<dbReference type="InterPro" id="IPR050463">
    <property type="entry name" value="Gfo/Idh/MocA_oxidrdct_glycsds"/>
</dbReference>
<accession>A0A5D4XEE1</accession>
<dbReference type="EMBL" id="VTFT01000003">
    <property type="protein sequence ID" value="TYT22989.1"/>
    <property type="molecule type" value="Genomic_DNA"/>
</dbReference>
<dbReference type="PANTHER" id="PTHR43818">
    <property type="entry name" value="BCDNA.GH03377"/>
    <property type="match status" value="1"/>
</dbReference>
<keyword evidence="6" id="KW-1185">Reference proteome</keyword>
<feature type="region of interest" description="Disordered" evidence="2">
    <location>
        <begin position="18"/>
        <end position="45"/>
    </location>
</feature>
<comment type="caution">
    <text evidence="5">The sequence shown here is derived from an EMBL/GenBank/DDBJ whole genome shotgun (WGS) entry which is preliminary data.</text>
</comment>
<keyword evidence="1" id="KW-0560">Oxidoreductase</keyword>
<evidence type="ECO:0000259" key="3">
    <source>
        <dbReference type="Pfam" id="PF01408"/>
    </source>
</evidence>
<evidence type="ECO:0000313" key="5">
    <source>
        <dbReference type="EMBL" id="TYT22989.1"/>
    </source>
</evidence>
<dbReference type="InterPro" id="IPR000683">
    <property type="entry name" value="Gfo/Idh/MocA-like_OxRdtase_N"/>
</dbReference>
<dbReference type="GO" id="GO:0000166">
    <property type="term" value="F:nucleotide binding"/>
    <property type="evidence" value="ECO:0007669"/>
    <property type="project" value="InterPro"/>
</dbReference>
<dbReference type="Gene3D" id="3.40.50.720">
    <property type="entry name" value="NAD(P)-binding Rossmann-like Domain"/>
    <property type="match status" value="1"/>
</dbReference>
<name>A0A5D4XEE1_9GAMM</name>
<evidence type="ECO:0000256" key="1">
    <source>
        <dbReference type="ARBA" id="ARBA00023002"/>
    </source>
</evidence>
<dbReference type="SUPFAM" id="SSF55347">
    <property type="entry name" value="Glyceraldehyde-3-phosphate dehydrogenase-like, C-terminal domain"/>
    <property type="match status" value="1"/>
</dbReference>
<dbReference type="Pfam" id="PF01408">
    <property type="entry name" value="GFO_IDH_MocA"/>
    <property type="match status" value="1"/>
</dbReference>
<proteinExistence type="predicted"/>
<reference evidence="5 6" key="1">
    <citation type="submission" date="2019-08" db="EMBL/GenBank/DDBJ databases">
        <title>Luteimonas viscosus sp. nov., isolated from soil of a sunflower field.</title>
        <authorList>
            <person name="Jianli Z."/>
            <person name="Ying Z."/>
        </authorList>
    </citation>
    <scope>NUCLEOTIDE SEQUENCE [LARGE SCALE GENOMIC DNA]</scope>
    <source>
        <strain evidence="5 6">XBU10</strain>
    </source>
</reference>